<evidence type="ECO:0000256" key="1">
    <source>
        <dbReference type="SAM" id="Phobius"/>
    </source>
</evidence>
<keyword evidence="1" id="KW-0472">Membrane</keyword>
<sequence>MAEANFNEFVAGGTSSRRPGSTLNVIGALTSLALLAGAAVWGYRLAVRDASGVPVIMAIEGPIRVAPQEPGGRIAANTGLTVMQIAGSGVAGEVPEQILLAPAPVELAEDDAPGVGSAAPQEVVESDSFARTLALAEELARQAAAEYSEEMPEDNGAFIGEVADLPPGAMRTSLRPMPRPQIRLAQAATLAGEPALAISGAVAVSASPAPGLEVDPAGLPAGARLAQIGAFDEMDQARAEWDRVSARHGALFDGKSRVIQPASSVGRTFYRLRVAGFMSEDESRRFCAAIESGDLRCVPVTQR</sequence>
<evidence type="ECO:0000259" key="2">
    <source>
        <dbReference type="PROSITE" id="PS51724"/>
    </source>
</evidence>
<evidence type="ECO:0000313" key="3">
    <source>
        <dbReference type="EMBL" id="RRH76597.1"/>
    </source>
</evidence>
<feature type="transmembrane region" description="Helical" evidence="1">
    <location>
        <begin position="25"/>
        <end position="43"/>
    </location>
</feature>
<dbReference type="Gene3D" id="3.30.70.1070">
    <property type="entry name" value="Sporulation related repeat"/>
    <property type="match status" value="1"/>
</dbReference>
<proteinExistence type="predicted"/>
<dbReference type="PROSITE" id="PS51724">
    <property type="entry name" value="SPOR"/>
    <property type="match status" value="1"/>
</dbReference>
<dbReference type="EMBL" id="RRAZ01000006">
    <property type="protein sequence ID" value="RRH76597.1"/>
    <property type="molecule type" value="Genomic_DNA"/>
</dbReference>
<dbReference type="Proteomes" id="UP000282125">
    <property type="component" value="Unassembled WGS sequence"/>
</dbReference>
<keyword evidence="1" id="KW-1133">Transmembrane helix</keyword>
<accession>A0A3P3DQQ2</accession>
<evidence type="ECO:0000313" key="4">
    <source>
        <dbReference type="Proteomes" id="UP000282125"/>
    </source>
</evidence>
<organism evidence="3 4">
    <name type="scientific">Falsigemmobacter faecalis</name>
    <dbReference type="NCBI Taxonomy" id="2488730"/>
    <lineage>
        <taxon>Bacteria</taxon>
        <taxon>Pseudomonadati</taxon>
        <taxon>Pseudomonadota</taxon>
        <taxon>Alphaproteobacteria</taxon>
        <taxon>Rhodobacterales</taxon>
        <taxon>Paracoccaceae</taxon>
        <taxon>Falsigemmobacter</taxon>
    </lineage>
</organism>
<reference evidence="3 4" key="1">
    <citation type="submission" date="2018-11" db="EMBL/GenBank/DDBJ databases">
        <title>Gemmobacter sp. nov., YIM 102744-1 draft genome.</title>
        <authorList>
            <person name="Li G."/>
            <person name="Jiang Y."/>
        </authorList>
    </citation>
    <scope>NUCLEOTIDE SEQUENCE [LARGE SCALE GENOMIC DNA]</scope>
    <source>
        <strain evidence="3 4">YIM 102744-1</strain>
    </source>
</reference>
<dbReference type="InterPro" id="IPR036680">
    <property type="entry name" value="SPOR-like_sf"/>
</dbReference>
<dbReference type="OrthoDB" id="8479416at2"/>
<dbReference type="Pfam" id="PF05036">
    <property type="entry name" value="SPOR"/>
    <property type="match status" value="1"/>
</dbReference>
<dbReference type="GO" id="GO:0042834">
    <property type="term" value="F:peptidoglycan binding"/>
    <property type="evidence" value="ECO:0007669"/>
    <property type="project" value="InterPro"/>
</dbReference>
<dbReference type="RefSeq" id="WP_124963984.1">
    <property type="nucleotide sequence ID" value="NZ_RRAZ01000006.1"/>
</dbReference>
<dbReference type="AlphaFoldDB" id="A0A3P3DQQ2"/>
<comment type="caution">
    <text evidence="3">The sequence shown here is derived from an EMBL/GenBank/DDBJ whole genome shotgun (WGS) entry which is preliminary data.</text>
</comment>
<gene>
    <name evidence="3" type="ORF">EG244_05350</name>
</gene>
<feature type="domain" description="SPOR" evidence="2">
    <location>
        <begin position="218"/>
        <end position="303"/>
    </location>
</feature>
<dbReference type="InterPro" id="IPR007730">
    <property type="entry name" value="SPOR-like_dom"/>
</dbReference>
<keyword evidence="1" id="KW-0812">Transmembrane</keyword>
<keyword evidence="4" id="KW-1185">Reference proteome</keyword>
<protein>
    <submittedName>
        <fullName evidence="3">SPOR domain-containing protein</fullName>
    </submittedName>
</protein>
<name>A0A3P3DQQ2_9RHOB</name>